<evidence type="ECO:0000256" key="6">
    <source>
        <dbReference type="SAM" id="Phobius"/>
    </source>
</evidence>
<keyword evidence="5 6" id="KW-0472">Membrane</keyword>
<evidence type="ECO:0000256" key="2">
    <source>
        <dbReference type="ARBA" id="ARBA00022475"/>
    </source>
</evidence>
<dbReference type="AlphaFoldDB" id="A0A4R7K9L9"/>
<dbReference type="RefSeq" id="WP_133629254.1">
    <property type="nucleotide sequence ID" value="NZ_SOAZ01000031.1"/>
</dbReference>
<dbReference type="GO" id="GO:0015081">
    <property type="term" value="F:sodium ion transmembrane transporter activity"/>
    <property type="evidence" value="ECO:0007669"/>
    <property type="project" value="InterPro"/>
</dbReference>
<organism evidence="7 8">
    <name type="scientific">Fonticella tunisiensis</name>
    <dbReference type="NCBI Taxonomy" id="1096341"/>
    <lineage>
        <taxon>Bacteria</taxon>
        <taxon>Bacillati</taxon>
        <taxon>Bacillota</taxon>
        <taxon>Clostridia</taxon>
        <taxon>Eubacteriales</taxon>
        <taxon>Clostridiaceae</taxon>
        <taxon>Fonticella</taxon>
    </lineage>
</organism>
<keyword evidence="8" id="KW-1185">Reference proteome</keyword>
<dbReference type="GO" id="GO:0036376">
    <property type="term" value="P:sodium ion export across plasma membrane"/>
    <property type="evidence" value="ECO:0007669"/>
    <property type="project" value="InterPro"/>
</dbReference>
<dbReference type="InterPro" id="IPR005899">
    <property type="entry name" value="Na_pump_deCOase"/>
</dbReference>
<evidence type="ECO:0000256" key="4">
    <source>
        <dbReference type="ARBA" id="ARBA00022989"/>
    </source>
</evidence>
<dbReference type="EMBL" id="SOAZ01000031">
    <property type="protein sequence ID" value="TDT50313.1"/>
    <property type="molecule type" value="Genomic_DNA"/>
</dbReference>
<evidence type="ECO:0000256" key="1">
    <source>
        <dbReference type="ARBA" id="ARBA00004236"/>
    </source>
</evidence>
<comment type="caution">
    <text evidence="7">The sequence shown here is derived from an EMBL/GenBank/DDBJ whole genome shotgun (WGS) entry which is preliminary data.</text>
</comment>
<feature type="transmembrane region" description="Helical" evidence="6">
    <location>
        <begin position="12"/>
        <end position="34"/>
    </location>
</feature>
<keyword evidence="4 6" id="KW-1133">Transmembrane helix</keyword>
<accession>A0A4R7K9L9</accession>
<keyword evidence="3 6" id="KW-0812">Transmembrane</keyword>
<evidence type="ECO:0000256" key="3">
    <source>
        <dbReference type="ARBA" id="ARBA00022692"/>
    </source>
</evidence>
<dbReference type="Pfam" id="PF04277">
    <property type="entry name" value="OAD_gamma"/>
    <property type="match status" value="1"/>
</dbReference>
<sequence length="135" mass="14805">MSSTNNITLGINAAVISMGIVFLVLIALSIIVSIQYRLLKMLGIIADRIEKSDEAVGIKDEKKDHQKMQAPVHSGPARGEALLIGVEDEELVAAIMAAVSITSNIHVSSLRIRSIKRVDNNWTNVSRQEMTNQRL</sequence>
<dbReference type="GO" id="GO:0005886">
    <property type="term" value="C:plasma membrane"/>
    <property type="evidence" value="ECO:0007669"/>
    <property type="project" value="UniProtKB-SubCell"/>
</dbReference>
<comment type="subcellular location">
    <subcellularLocation>
        <location evidence="1">Cell membrane</location>
    </subcellularLocation>
</comment>
<gene>
    <name evidence="7" type="ORF">EDD71_13116</name>
</gene>
<reference evidence="7 8" key="1">
    <citation type="submission" date="2019-03" db="EMBL/GenBank/DDBJ databases">
        <title>Genomic Encyclopedia of Type Strains, Phase IV (KMG-IV): sequencing the most valuable type-strain genomes for metagenomic binning, comparative biology and taxonomic classification.</title>
        <authorList>
            <person name="Goeker M."/>
        </authorList>
    </citation>
    <scope>NUCLEOTIDE SEQUENCE [LARGE SCALE GENOMIC DNA]</scope>
    <source>
        <strain evidence="7 8">DSM 24455</strain>
    </source>
</reference>
<proteinExistence type="predicted"/>
<name>A0A4R7K9L9_9CLOT</name>
<evidence type="ECO:0000313" key="8">
    <source>
        <dbReference type="Proteomes" id="UP000295325"/>
    </source>
</evidence>
<dbReference type="Proteomes" id="UP000295325">
    <property type="component" value="Unassembled WGS sequence"/>
</dbReference>
<evidence type="ECO:0000313" key="7">
    <source>
        <dbReference type="EMBL" id="TDT50313.1"/>
    </source>
</evidence>
<evidence type="ECO:0000256" key="5">
    <source>
        <dbReference type="ARBA" id="ARBA00023136"/>
    </source>
</evidence>
<protein>
    <submittedName>
        <fullName evidence="7">Oxaloacetate decarboxylase gamma subunit</fullName>
    </submittedName>
</protein>
<keyword evidence="2" id="KW-1003">Cell membrane</keyword>